<accession>A0A9P6KRZ7</accession>
<feature type="compositionally biased region" description="Acidic residues" evidence="2">
    <location>
        <begin position="115"/>
        <end position="125"/>
    </location>
</feature>
<feature type="region of interest" description="Disordered" evidence="2">
    <location>
        <begin position="114"/>
        <end position="290"/>
    </location>
</feature>
<keyword evidence="5" id="KW-1185">Reference proteome</keyword>
<dbReference type="Proteomes" id="UP000756921">
    <property type="component" value="Unassembled WGS sequence"/>
</dbReference>
<evidence type="ECO:0000259" key="3">
    <source>
        <dbReference type="PROSITE" id="PS50158"/>
    </source>
</evidence>
<evidence type="ECO:0000313" key="5">
    <source>
        <dbReference type="Proteomes" id="UP000756921"/>
    </source>
</evidence>
<dbReference type="GO" id="GO:0008270">
    <property type="term" value="F:zinc ion binding"/>
    <property type="evidence" value="ECO:0007669"/>
    <property type="project" value="UniProtKB-KW"/>
</dbReference>
<feature type="region of interest" description="Disordered" evidence="2">
    <location>
        <begin position="1"/>
        <end position="62"/>
    </location>
</feature>
<keyword evidence="1" id="KW-0479">Metal-binding</keyword>
<dbReference type="InterPro" id="IPR036875">
    <property type="entry name" value="Znf_CCHC_sf"/>
</dbReference>
<feature type="compositionally biased region" description="Basic residues" evidence="2">
    <location>
        <begin position="136"/>
        <end position="148"/>
    </location>
</feature>
<dbReference type="OrthoDB" id="427960at2759"/>
<sequence>MASSTPKTMSSRLMTMKRSAAKSVKSEPSTPDGPRQKRMRMSNGGSATSTPGAPSDHEIMQSALAVEEKKREEALARAYAHTGETKWVLNYEDPHAGKRPPMMQVRQAGFAVIDADGDSDEEEEDMPIKMKFGGGLKKKKKAVRRHSRQYYVKPDDGQAEGSGSGSDSESGSESSGDIDSDDPTAELIKETKRQVAAKQRHARNAQKAAAVTPVRRAAAPLDEDMDLAGLTSLSGGRPSGSRDMRKVECFGCGKLGHTKADCPNPGRNSSGPPGMRGSQGRGRGRGRFRY</sequence>
<evidence type="ECO:0000313" key="4">
    <source>
        <dbReference type="EMBL" id="KAF9737303.1"/>
    </source>
</evidence>
<reference evidence="4" key="1">
    <citation type="journal article" date="2020" name="Mol. Plant Microbe Interact.">
        <title>Genome Sequence of the Biocontrol Agent Coniothyrium minitans strain Conio (IMI 134523).</title>
        <authorList>
            <person name="Patel D."/>
            <person name="Shittu T.A."/>
            <person name="Baroncelli R."/>
            <person name="Muthumeenakshi S."/>
            <person name="Osborne T.H."/>
            <person name="Janganan T.K."/>
            <person name="Sreenivasaprasad S."/>
        </authorList>
    </citation>
    <scope>NUCLEOTIDE SEQUENCE</scope>
    <source>
        <strain evidence="4">Conio</strain>
    </source>
</reference>
<dbReference type="AlphaFoldDB" id="A0A9P6KRZ7"/>
<dbReference type="SUPFAM" id="SSF57756">
    <property type="entry name" value="Retrovirus zinc finger-like domains"/>
    <property type="match status" value="1"/>
</dbReference>
<dbReference type="Gene3D" id="4.10.60.10">
    <property type="entry name" value="Zinc finger, CCHC-type"/>
    <property type="match status" value="1"/>
</dbReference>
<name>A0A9P6KRZ7_9PLEO</name>
<organism evidence="4 5">
    <name type="scientific">Paraphaeosphaeria minitans</name>
    <dbReference type="NCBI Taxonomy" id="565426"/>
    <lineage>
        <taxon>Eukaryota</taxon>
        <taxon>Fungi</taxon>
        <taxon>Dikarya</taxon>
        <taxon>Ascomycota</taxon>
        <taxon>Pezizomycotina</taxon>
        <taxon>Dothideomycetes</taxon>
        <taxon>Pleosporomycetidae</taxon>
        <taxon>Pleosporales</taxon>
        <taxon>Massarineae</taxon>
        <taxon>Didymosphaeriaceae</taxon>
        <taxon>Paraphaeosphaeria</taxon>
    </lineage>
</organism>
<gene>
    <name evidence="4" type="ORF">PMIN01_05082</name>
</gene>
<comment type="caution">
    <text evidence="4">The sequence shown here is derived from an EMBL/GenBank/DDBJ whole genome shotgun (WGS) entry which is preliminary data.</text>
</comment>
<evidence type="ECO:0000256" key="2">
    <source>
        <dbReference type="SAM" id="MobiDB-lite"/>
    </source>
</evidence>
<evidence type="ECO:0000256" key="1">
    <source>
        <dbReference type="PROSITE-ProRule" id="PRU00047"/>
    </source>
</evidence>
<feature type="compositionally biased region" description="Polar residues" evidence="2">
    <location>
        <begin position="1"/>
        <end position="13"/>
    </location>
</feature>
<feature type="compositionally biased region" description="Low complexity" evidence="2">
    <location>
        <begin position="208"/>
        <end position="220"/>
    </location>
</feature>
<proteinExistence type="predicted"/>
<keyword evidence="1" id="KW-0863">Zinc-finger</keyword>
<feature type="compositionally biased region" description="Low complexity" evidence="2">
    <location>
        <begin position="165"/>
        <end position="175"/>
    </location>
</feature>
<dbReference type="GO" id="GO:0003676">
    <property type="term" value="F:nucleic acid binding"/>
    <property type="evidence" value="ECO:0007669"/>
    <property type="project" value="InterPro"/>
</dbReference>
<dbReference type="InterPro" id="IPR001878">
    <property type="entry name" value="Znf_CCHC"/>
</dbReference>
<feature type="domain" description="CCHC-type" evidence="3">
    <location>
        <begin position="249"/>
        <end position="264"/>
    </location>
</feature>
<feature type="compositionally biased region" description="Low complexity" evidence="2">
    <location>
        <begin position="263"/>
        <end position="278"/>
    </location>
</feature>
<dbReference type="EMBL" id="WJXW01000004">
    <property type="protein sequence ID" value="KAF9737303.1"/>
    <property type="molecule type" value="Genomic_DNA"/>
</dbReference>
<protein>
    <submittedName>
        <fullName evidence="4">Zinc knuckle</fullName>
    </submittedName>
</protein>
<keyword evidence="1" id="KW-0862">Zinc</keyword>
<dbReference type="PROSITE" id="PS50158">
    <property type="entry name" value="ZF_CCHC"/>
    <property type="match status" value="1"/>
</dbReference>
<dbReference type="SMART" id="SM00343">
    <property type="entry name" value="ZnF_C2HC"/>
    <property type="match status" value="1"/>
</dbReference>
<feature type="compositionally biased region" description="Polar residues" evidence="2">
    <location>
        <begin position="43"/>
        <end position="52"/>
    </location>
</feature>